<keyword evidence="2" id="KW-0812">Transmembrane</keyword>
<gene>
    <name evidence="10" type="ORF">DEBR0S5_08988G</name>
</gene>
<dbReference type="Proteomes" id="UP000478008">
    <property type="component" value="Unassembled WGS sequence"/>
</dbReference>
<accession>A0A7D9CZL6</accession>
<evidence type="ECO:0000313" key="10">
    <source>
        <dbReference type="EMBL" id="VUG19674.1"/>
    </source>
</evidence>
<keyword evidence="3" id="KW-0479">Metal-binding</keyword>
<dbReference type="EMBL" id="CABFWN010000005">
    <property type="protein sequence ID" value="VUG19674.1"/>
    <property type="molecule type" value="Genomic_DNA"/>
</dbReference>
<dbReference type="Gene3D" id="3.30.40.10">
    <property type="entry name" value="Zinc/RING finger domain, C3HC4 (zinc finger)"/>
    <property type="match status" value="1"/>
</dbReference>
<dbReference type="AlphaFoldDB" id="A0A7D9CZL6"/>
<dbReference type="SMART" id="SM00184">
    <property type="entry name" value="RING"/>
    <property type="match status" value="1"/>
</dbReference>
<reference evidence="10 11" key="1">
    <citation type="submission" date="2019-07" db="EMBL/GenBank/DDBJ databases">
        <authorList>
            <person name="Friedrich A."/>
            <person name="Schacherer J."/>
        </authorList>
    </citation>
    <scope>NUCLEOTIDE SEQUENCE [LARGE SCALE GENOMIC DNA]</scope>
</reference>
<dbReference type="SUPFAM" id="SSF57850">
    <property type="entry name" value="RING/U-box"/>
    <property type="match status" value="1"/>
</dbReference>
<keyword evidence="4 8" id="KW-0863">Zinc-finger</keyword>
<dbReference type="PANTHER" id="PTHR46539:SF1">
    <property type="entry name" value="E3 UBIQUITIN-PROTEIN LIGASE ATL42"/>
    <property type="match status" value="1"/>
</dbReference>
<keyword evidence="5" id="KW-0862">Zinc</keyword>
<keyword evidence="11" id="KW-1185">Reference proteome</keyword>
<protein>
    <submittedName>
        <fullName evidence="10">DEBR0S5_08988g1_1</fullName>
    </submittedName>
</protein>
<dbReference type="PROSITE" id="PS50089">
    <property type="entry name" value="ZF_RING_2"/>
    <property type="match status" value="1"/>
</dbReference>
<evidence type="ECO:0000256" key="1">
    <source>
        <dbReference type="ARBA" id="ARBA00004370"/>
    </source>
</evidence>
<feature type="compositionally biased region" description="Polar residues" evidence="9">
    <location>
        <begin position="364"/>
        <end position="375"/>
    </location>
</feature>
<dbReference type="GO" id="GO:0008270">
    <property type="term" value="F:zinc ion binding"/>
    <property type="evidence" value="ECO:0007669"/>
    <property type="project" value="UniProtKB-KW"/>
</dbReference>
<feature type="compositionally biased region" description="Low complexity" evidence="9">
    <location>
        <begin position="83"/>
        <end position="98"/>
    </location>
</feature>
<comment type="subcellular location">
    <subcellularLocation>
        <location evidence="1">Membrane</location>
    </subcellularLocation>
</comment>
<dbReference type="CDD" id="cd16461">
    <property type="entry name" value="RING-H2_EL5-like"/>
    <property type="match status" value="1"/>
</dbReference>
<evidence type="ECO:0000256" key="9">
    <source>
        <dbReference type="SAM" id="MobiDB-lite"/>
    </source>
</evidence>
<feature type="compositionally biased region" description="Low complexity" evidence="9">
    <location>
        <begin position="151"/>
        <end position="160"/>
    </location>
</feature>
<feature type="region of interest" description="Disordered" evidence="9">
    <location>
        <begin position="332"/>
        <end position="414"/>
    </location>
</feature>
<sequence>MNSNRDNYGRRFVIYTNRRASVIPSSIPPAFESVHRNPEDSSFIVHSARPAQPYSFRHPSRRHGPAPYAEFPASRANSDTSGRTSHNSAHTSHNSTRHGTFSHHLGKQIRKLKRLFHSRGGTTSENTESSEISQHLPPGQPHATVQPPPYTTGGRTTSSHTSHHSSRMHASMPHNIFSRARVSIPSLSNIGSRDRNPQQRPPIQFNTLSMLLQTVSISTLRRLLQNGDASIDRRGDPDLGDLQQRYTGTRLDRADIPAGEDTTFGEFLHRLAHDNLLEHQFRPQLQNGGGLSFFRAFRFSRNDTSEAVPSTVPIMIVGLVSVNRAVAAGSVRVTSTNSGNSNPEPPSQTNESDDAISAGSIISHTASPASSSGTPLNGDAAQTRPSASQQSAETPTGGNADNVSGESSGEQPSTADNAYRSWIIVVMAHHYEASDSVLDSMPILIDLLTAYISSTNGIINPNDTTFFNSRSIAAGNMDEFRNSLFELLNRHRALSRDQLNQKPETMCIFRPSVSKKTTWKERAAYLDGRNPVAYYNPGDRCPICLVEYSSGDLGRKLDCKHAFHRNCVDEWLVNDNTCPICRAKALKV</sequence>
<evidence type="ECO:0000313" key="11">
    <source>
        <dbReference type="Proteomes" id="UP000478008"/>
    </source>
</evidence>
<feature type="compositionally biased region" description="Polar residues" evidence="9">
    <location>
        <begin position="332"/>
        <end position="350"/>
    </location>
</feature>
<dbReference type="InterPro" id="IPR013083">
    <property type="entry name" value="Znf_RING/FYVE/PHD"/>
</dbReference>
<keyword evidence="7" id="KW-0472">Membrane</keyword>
<dbReference type="GO" id="GO:0016020">
    <property type="term" value="C:membrane"/>
    <property type="evidence" value="ECO:0007669"/>
    <property type="project" value="UniProtKB-SubCell"/>
</dbReference>
<dbReference type="InterPro" id="IPR001841">
    <property type="entry name" value="Znf_RING"/>
</dbReference>
<feature type="compositionally biased region" description="Polar residues" evidence="9">
    <location>
        <begin position="383"/>
        <end position="414"/>
    </location>
</feature>
<evidence type="ECO:0000256" key="6">
    <source>
        <dbReference type="ARBA" id="ARBA00022989"/>
    </source>
</evidence>
<evidence type="ECO:0000256" key="7">
    <source>
        <dbReference type="ARBA" id="ARBA00023136"/>
    </source>
</evidence>
<name>A0A7D9CZL6_DEKBR</name>
<feature type="compositionally biased region" description="Low complexity" evidence="9">
    <location>
        <begin position="122"/>
        <end position="131"/>
    </location>
</feature>
<evidence type="ECO:0000256" key="4">
    <source>
        <dbReference type="ARBA" id="ARBA00022771"/>
    </source>
</evidence>
<feature type="region of interest" description="Disordered" evidence="9">
    <location>
        <begin position="119"/>
        <end position="171"/>
    </location>
</feature>
<evidence type="ECO:0000256" key="3">
    <source>
        <dbReference type="ARBA" id="ARBA00022723"/>
    </source>
</evidence>
<evidence type="ECO:0000256" key="2">
    <source>
        <dbReference type="ARBA" id="ARBA00022692"/>
    </source>
</evidence>
<evidence type="ECO:0000256" key="5">
    <source>
        <dbReference type="ARBA" id="ARBA00022833"/>
    </source>
</evidence>
<evidence type="ECO:0000256" key="8">
    <source>
        <dbReference type="PROSITE-ProRule" id="PRU00175"/>
    </source>
</evidence>
<dbReference type="Pfam" id="PF13639">
    <property type="entry name" value="zf-RING_2"/>
    <property type="match status" value="1"/>
</dbReference>
<keyword evidence="6" id="KW-1133">Transmembrane helix</keyword>
<dbReference type="PANTHER" id="PTHR46539">
    <property type="entry name" value="E3 UBIQUITIN-PROTEIN LIGASE ATL42"/>
    <property type="match status" value="1"/>
</dbReference>
<proteinExistence type="predicted"/>
<feature type="region of interest" description="Disordered" evidence="9">
    <location>
        <begin position="53"/>
        <end position="104"/>
    </location>
</feature>
<organism evidence="10 11">
    <name type="scientific">Dekkera bruxellensis</name>
    <name type="common">Brettanomyces custersii</name>
    <dbReference type="NCBI Taxonomy" id="5007"/>
    <lineage>
        <taxon>Eukaryota</taxon>
        <taxon>Fungi</taxon>
        <taxon>Dikarya</taxon>
        <taxon>Ascomycota</taxon>
        <taxon>Saccharomycotina</taxon>
        <taxon>Pichiomycetes</taxon>
        <taxon>Pichiales</taxon>
        <taxon>Pichiaceae</taxon>
        <taxon>Brettanomyces</taxon>
    </lineage>
</organism>